<dbReference type="InterPro" id="IPR036259">
    <property type="entry name" value="MFS_trans_sf"/>
</dbReference>
<comment type="subcellular location">
    <subcellularLocation>
        <location evidence="1">Cell membrane</location>
        <topology evidence="1">Multi-pass membrane protein</topology>
    </subcellularLocation>
</comment>
<reference evidence="11" key="1">
    <citation type="submission" date="2016-03" db="EMBL/GenBank/DDBJ databases">
        <authorList>
            <person name="Loux Valentin"/>
        </authorList>
    </citation>
    <scope>NUCLEOTIDE SEQUENCE [LARGE SCALE GENOMIC DNA]</scope>
    <source>
        <strain evidence="11">C1</strain>
    </source>
</reference>
<keyword evidence="7 8" id="KW-0472">Membrane</keyword>
<evidence type="ECO:0000256" key="8">
    <source>
        <dbReference type="SAM" id="Phobius"/>
    </source>
</evidence>
<evidence type="ECO:0000256" key="6">
    <source>
        <dbReference type="ARBA" id="ARBA00022989"/>
    </source>
</evidence>
<feature type="transmembrane region" description="Helical" evidence="8">
    <location>
        <begin position="72"/>
        <end position="100"/>
    </location>
</feature>
<dbReference type="SUPFAM" id="SSF103473">
    <property type="entry name" value="MFS general substrate transporter"/>
    <property type="match status" value="1"/>
</dbReference>
<keyword evidence="2" id="KW-0813">Transport</keyword>
<evidence type="ECO:0000256" key="5">
    <source>
        <dbReference type="ARBA" id="ARBA00022847"/>
    </source>
</evidence>
<dbReference type="InterPro" id="IPR005828">
    <property type="entry name" value="MFS_sugar_transport-like"/>
</dbReference>
<dbReference type="AlphaFoldDB" id="A0AA45ZHJ6"/>
<sequence>MLPFVKPTLIAEDKVFIKTCKRVFCLNGVVLSTLLCNAIEHYDFMVYGIMSSTLNKVFFVQGELFSGTNSTYLATLIGFLVFAAAFVSRPLGAVFFGYVGDKKGRKVALTLSTGLLVTSVLGMALLPTPKVWGILSILFLALLRVVQGLAFGAEVGGVVLMAETVGGRKVHAIWVARIFSTTVGTILGVFVVRMCELILSPEHMNDWGWRIPFFAAVLVSLPLPYLRKFLHESAEYVEYKASGQRENIFKSLCRNISSVLLIISMSALSSGFFYMSVVYMDIVHKSMFLEHEMSMLVLALVACSSLAVLDFAKRKTCFILILLSIALTAYPTVYFIGKGYMVARVLYFSLLGLYIGWYGSFIALIFPVGARQTCFSFAYSCGYLTGALSPALCLWFSHITGKDIMPALYITFLSCVIALIFTFGVRVEGDRYRLTFSKC</sequence>
<dbReference type="PROSITE" id="PS50850">
    <property type="entry name" value="MFS"/>
    <property type="match status" value="1"/>
</dbReference>
<dbReference type="PANTHER" id="PTHR43528:SF1">
    <property type="entry name" value="ALPHA-KETOGLUTARATE PERMEASE"/>
    <property type="match status" value="1"/>
</dbReference>
<feature type="transmembrane region" description="Helical" evidence="8">
    <location>
        <begin position="316"/>
        <end position="336"/>
    </location>
</feature>
<keyword evidence="4 8" id="KW-0812">Transmembrane</keyword>
<keyword evidence="6 8" id="KW-1133">Transmembrane helix</keyword>
<dbReference type="InterPro" id="IPR051084">
    <property type="entry name" value="H+-coupled_symporters"/>
</dbReference>
<dbReference type="GO" id="GO:0015293">
    <property type="term" value="F:symporter activity"/>
    <property type="evidence" value="ECO:0007669"/>
    <property type="project" value="UniProtKB-KW"/>
</dbReference>
<proteinExistence type="predicted"/>
<dbReference type="PANTHER" id="PTHR43528">
    <property type="entry name" value="ALPHA-KETOGLUTARATE PERMEASE"/>
    <property type="match status" value="1"/>
</dbReference>
<evidence type="ECO:0000313" key="11">
    <source>
        <dbReference type="Proteomes" id="UP000078419"/>
    </source>
</evidence>
<keyword evidence="5" id="KW-0769">Symport</keyword>
<feature type="transmembrane region" description="Helical" evidence="8">
    <location>
        <begin position="404"/>
        <end position="425"/>
    </location>
</feature>
<evidence type="ECO:0000256" key="4">
    <source>
        <dbReference type="ARBA" id="ARBA00022692"/>
    </source>
</evidence>
<evidence type="ECO:0000313" key="10">
    <source>
        <dbReference type="EMBL" id="SBO14354.1"/>
    </source>
</evidence>
<dbReference type="Proteomes" id="UP000078419">
    <property type="component" value="Unassembled WGS sequence"/>
</dbReference>
<evidence type="ECO:0000256" key="1">
    <source>
        <dbReference type="ARBA" id="ARBA00004651"/>
    </source>
</evidence>
<comment type="caution">
    <text evidence="10">The sequence shown here is derived from an EMBL/GenBank/DDBJ whole genome shotgun (WGS) entry which is preliminary data.</text>
</comment>
<dbReference type="Pfam" id="PF00083">
    <property type="entry name" value="Sugar_tr"/>
    <property type="match status" value="1"/>
</dbReference>
<dbReference type="InterPro" id="IPR020846">
    <property type="entry name" value="MFS_dom"/>
</dbReference>
<feature type="transmembrane region" description="Helical" evidence="8">
    <location>
        <begin position="107"/>
        <end position="126"/>
    </location>
</feature>
<keyword evidence="3" id="KW-1003">Cell membrane</keyword>
<gene>
    <name evidence="10" type="primary">proP</name>
    <name evidence="10" type="ORF">ANAPC1_00704</name>
</gene>
<evidence type="ECO:0000256" key="3">
    <source>
        <dbReference type="ARBA" id="ARBA00022475"/>
    </source>
</evidence>
<feature type="transmembrane region" description="Helical" evidence="8">
    <location>
        <begin position="292"/>
        <end position="309"/>
    </location>
</feature>
<protein>
    <submittedName>
        <fullName evidence="10">Proline/betaine transporter</fullName>
    </submittedName>
</protein>
<name>A0AA45ZHJ6_ANAPH</name>
<feature type="transmembrane region" description="Helical" evidence="8">
    <location>
        <begin position="207"/>
        <end position="226"/>
    </location>
</feature>
<accession>A0AA45ZHJ6</accession>
<feature type="transmembrane region" description="Helical" evidence="8">
    <location>
        <begin position="342"/>
        <end position="365"/>
    </location>
</feature>
<evidence type="ECO:0000256" key="7">
    <source>
        <dbReference type="ARBA" id="ARBA00023136"/>
    </source>
</evidence>
<feature type="transmembrane region" description="Helical" evidence="8">
    <location>
        <begin position="172"/>
        <end position="192"/>
    </location>
</feature>
<dbReference type="GO" id="GO:0005886">
    <property type="term" value="C:plasma membrane"/>
    <property type="evidence" value="ECO:0007669"/>
    <property type="project" value="UniProtKB-SubCell"/>
</dbReference>
<organism evidence="10 11">
    <name type="scientific">Anaplasma phagocytophilum</name>
    <name type="common">Ehrlichia phagocytophila</name>
    <dbReference type="NCBI Taxonomy" id="948"/>
    <lineage>
        <taxon>Bacteria</taxon>
        <taxon>Pseudomonadati</taxon>
        <taxon>Pseudomonadota</taxon>
        <taxon>Alphaproteobacteria</taxon>
        <taxon>Rickettsiales</taxon>
        <taxon>Anaplasmataceae</taxon>
        <taxon>Anaplasma</taxon>
        <taxon>phagocytophilum group</taxon>
    </lineage>
</organism>
<dbReference type="RefSeq" id="WP_231106703.1">
    <property type="nucleotide sequence ID" value="NZ_FLLR01000024.1"/>
</dbReference>
<feature type="transmembrane region" description="Helical" evidence="8">
    <location>
        <begin position="132"/>
        <end position="160"/>
    </location>
</feature>
<feature type="transmembrane region" description="Helical" evidence="8">
    <location>
        <begin position="377"/>
        <end position="398"/>
    </location>
</feature>
<feature type="domain" description="Major facilitator superfamily (MFS) profile" evidence="9">
    <location>
        <begin position="29"/>
        <end position="430"/>
    </location>
</feature>
<dbReference type="Gene3D" id="1.20.1250.20">
    <property type="entry name" value="MFS general substrate transporter like domains"/>
    <property type="match status" value="1"/>
</dbReference>
<evidence type="ECO:0000256" key="2">
    <source>
        <dbReference type="ARBA" id="ARBA00022448"/>
    </source>
</evidence>
<dbReference type="EMBL" id="FLLR01000024">
    <property type="protein sequence ID" value="SBO14354.1"/>
    <property type="molecule type" value="Genomic_DNA"/>
</dbReference>
<feature type="transmembrane region" description="Helical" evidence="8">
    <location>
        <begin position="259"/>
        <end position="280"/>
    </location>
</feature>
<evidence type="ECO:0000259" key="9">
    <source>
        <dbReference type="PROSITE" id="PS50850"/>
    </source>
</evidence>